<dbReference type="PROSITE" id="PS50222">
    <property type="entry name" value="EF_HAND_2"/>
    <property type="match status" value="2"/>
</dbReference>
<accession>A0A8X8WY69</accession>
<dbReference type="Proteomes" id="UP000298416">
    <property type="component" value="Unassembled WGS sequence"/>
</dbReference>
<comment type="caution">
    <text evidence="3">The sequence shown here is derived from an EMBL/GenBank/DDBJ whole genome shotgun (WGS) entry which is preliminary data.</text>
</comment>
<feature type="domain" description="EF-hand" evidence="2">
    <location>
        <begin position="38"/>
        <end position="66"/>
    </location>
</feature>
<dbReference type="Gene3D" id="1.10.238.10">
    <property type="entry name" value="EF-hand"/>
    <property type="match status" value="1"/>
</dbReference>
<evidence type="ECO:0000313" key="4">
    <source>
        <dbReference type="Proteomes" id="UP000298416"/>
    </source>
</evidence>
<keyword evidence="1" id="KW-0106">Calcium</keyword>
<organism evidence="3">
    <name type="scientific">Salvia splendens</name>
    <name type="common">Scarlet sage</name>
    <dbReference type="NCBI Taxonomy" id="180675"/>
    <lineage>
        <taxon>Eukaryota</taxon>
        <taxon>Viridiplantae</taxon>
        <taxon>Streptophyta</taxon>
        <taxon>Embryophyta</taxon>
        <taxon>Tracheophyta</taxon>
        <taxon>Spermatophyta</taxon>
        <taxon>Magnoliopsida</taxon>
        <taxon>eudicotyledons</taxon>
        <taxon>Gunneridae</taxon>
        <taxon>Pentapetalae</taxon>
        <taxon>asterids</taxon>
        <taxon>lamiids</taxon>
        <taxon>Lamiales</taxon>
        <taxon>Lamiaceae</taxon>
        <taxon>Nepetoideae</taxon>
        <taxon>Mentheae</taxon>
        <taxon>Salviinae</taxon>
        <taxon>Salvia</taxon>
        <taxon>Salvia subgen. Calosphace</taxon>
        <taxon>core Calosphace</taxon>
    </lineage>
</organism>
<dbReference type="GO" id="GO:0005509">
    <property type="term" value="F:calcium ion binding"/>
    <property type="evidence" value="ECO:0007669"/>
    <property type="project" value="InterPro"/>
</dbReference>
<evidence type="ECO:0000313" key="3">
    <source>
        <dbReference type="EMBL" id="KAG6402485.1"/>
    </source>
</evidence>
<dbReference type="SUPFAM" id="SSF47473">
    <property type="entry name" value="EF-hand"/>
    <property type="match status" value="1"/>
</dbReference>
<sequence length="69" mass="7943">MKYDTDKDGKISEKELRVAIGEKGGRWLRLFSRWYAARCMEAADKDGDGYIRGDELNSFIEFARKHAIG</sequence>
<dbReference type="InterPro" id="IPR018247">
    <property type="entry name" value="EF_Hand_1_Ca_BS"/>
</dbReference>
<keyword evidence="4" id="KW-1185">Reference proteome</keyword>
<dbReference type="InterPro" id="IPR002048">
    <property type="entry name" value="EF_hand_dom"/>
</dbReference>
<name>A0A8X8WY69_SALSN</name>
<evidence type="ECO:0000259" key="2">
    <source>
        <dbReference type="PROSITE" id="PS50222"/>
    </source>
</evidence>
<gene>
    <name evidence="3" type="ORF">SASPL_134680</name>
</gene>
<dbReference type="Pfam" id="PF13202">
    <property type="entry name" value="EF-hand_5"/>
    <property type="match status" value="2"/>
</dbReference>
<dbReference type="AlphaFoldDB" id="A0A8X8WY69"/>
<reference evidence="3" key="1">
    <citation type="submission" date="2018-01" db="EMBL/GenBank/DDBJ databases">
        <authorList>
            <person name="Mao J.F."/>
        </authorList>
    </citation>
    <scope>NUCLEOTIDE SEQUENCE</scope>
    <source>
        <strain evidence="3">Huo1</strain>
        <tissue evidence="3">Leaf</tissue>
    </source>
</reference>
<proteinExistence type="predicted"/>
<reference evidence="3" key="2">
    <citation type="submission" date="2020-08" db="EMBL/GenBank/DDBJ databases">
        <title>Plant Genome Project.</title>
        <authorList>
            <person name="Zhang R.-G."/>
        </authorList>
    </citation>
    <scope>NUCLEOTIDE SEQUENCE</scope>
    <source>
        <strain evidence="3">Huo1</strain>
        <tissue evidence="3">Leaf</tissue>
    </source>
</reference>
<protein>
    <recommendedName>
        <fullName evidence="2">EF-hand domain-containing protein</fullName>
    </recommendedName>
</protein>
<dbReference type="InterPro" id="IPR011992">
    <property type="entry name" value="EF-hand-dom_pair"/>
</dbReference>
<dbReference type="PROSITE" id="PS00018">
    <property type="entry name" value="EF_HAND_1"/>
    <property type="match status" value="1"/>
</dbReference>
<dbReference type="EMBL" id="PNBA02000013">
    <property type="protein sequence ID" value="KAG6402485.1"/>
    <property type="molecule type" value="Genomic_DNA"/>
</dbReference>
<feature type="domain" description="EF-hand" evidence="2">
    <location>
        <begin position="1"/>
        <end position="26"/>
    </location>
</feature>
<evidence type="ECO:0000256" key="1">
    <source>
        <dbReference type="ARBA" id="ARBA00022837"/>
    </source>
</evidence>